<accession>A0A4R1YLZ4</accession>
<comment type="caution">
    <text evidence="2">The sequence shown here is derived from an EMBL/GenBank/DDBJ whole genome shotgun (WGS) entry which is preliminary data.</text>
</comment>
<dbReference type="AlphaFoldDB" id="A0A4R1YLZ4"/>
<evidence type="ECO:0000256" key="1">
    <source>
        <dbReference type="SAM" id="MobiDB-lite"/>
    </source>
</evidence>
<evidence type="ECO:0000313" key="2">
    <source>
        <dbReference type="EMBL" id="TCM78378.1"/>
    </source>
</evidence>
<dbReference type="OrthoDB" id="5600162at2"/>
<protein>
    <recommendedName>
        <fullName evidence="4">HTH crp-type domain-containing protein</fullName>
    </recommendedName>
</protein>
<reference evidence="2 3" key="1">
    <citation type="submission" date="2019-03" db="EMBL/GenBank/DDBJ databases">
        <title>Genomic Encyclopedia of Type Strains, Phase IV (KMG-IV): sequencing the most valuable type-strain genomes for metagenomic binning, comparative biology and taxonomic classification.</title>
        <authorList>
            <person name="Goeker M."/>
        </authorList>
    </citation>
    <scope>NUCLEOTIDE SEQUENCE [LARGE SCALE GENOMIC DNA]</scope>
    <source>
        <strain evidence="2 3">DSM 21153</strain>
    </source>
</reference>
<dbReference type="RefSeq" id="WP_132696331.1">
    <property type="nucleotide sequence ID" value="NZ_SLVM01000026.1"/>
</dbReference>
<dbReference type="Proteomes" id="UP000295277">
    <property type="component" value="Unassembled WGS sequence"/>
</dbReference>
<dbReference type="EMBL" id="SLVM01000026">
    <property type="protein sequence ID" value="TCM78378.1"/>
    <property type="molecule type" value="Genomic_DNA"/>
</dbReference>
<proteinExistence type="predicted"/>
<organism evidence="2 3">
    <name type="scientific">Rhodovulum steppense</name>
    <dbReference type="NCBI Taxonomy" id="540251"/>
    <lineage>
        <taxon>Bacteria</taxon>
        <taxon>Pseudomonadati</taxon>
        <taxon>Pseudomonadota</taxon>
        <taxon>Alphaproteobacteria</taxon>
        <taxon>Rhodobacterales</taxon>
        <taxon>Paracoccaceae</taxon>
        <taxon>Rhodovulum</taxon>
    </lineage>
</organism>
<evidence type="ECO:0008006" key="4">
    <source>
        <dbReference type="Google" id="ProtNLM"/>
    </source>
</evidence>
<gene>
    <name evidence="2" type="ORF">EV216_12655</name>
</gene>
<evidence type="ECO:0000313" key="3">
    <source>
        <dbReference type="Proteomes" id="UP000295277"/>
    </source>
</evidence>
<name>A0A4R1YLZ4_9RHOB</name>
<keyword evidence="3" id="KW-1185">Reference proteome</keyword>
<feature type="region of interest" description="Disordered" evidence="1">
    <location>
        <begin position="168"/>
        <end position="193"/>
    </location>
</feature>
<sequence length="193" mass="21653">MRDFGEKGSKRLMLDPEGYAARERLVAYEIGNTLLMLNLELQRTFGLRAEEFQVFMLIVMSTVQRFARDRNPNESWLGRTPLPPEAAGSISRRRISETLDIPLETVRRTVAGLLARGMIVERSRGCLLTSGGTLARLGQDELPERMAHRFLTVSNTMLRLGAAHLADSERTAASKREHAGSDRASDVERQVSR</sequence>